<evidence type="ECO:0000313" key="3">
    <source>
        <dbReference type="Proteomes" id="UP001497644"/>
    </source>
</evidence>
<name>A0AAV2N672_9HYME</name>
<evidence type="ECO:0008006" key="4">
    <source>
        <dbReference type="Google" id="ProtNLM"/>
    </source>
</evidence>
<keyword evidence="1" id="KW-1133">Transmembrane helix</keyword>
<proteinExistence type="predicted"/>
<dbReference type="AlphaFoldDB" id="A0AAV2N672"/>
<keyword evidence="1" id="KW-0812">Transmembrane</keyword>
<accession>A0AAV2N672</accession>
<keyword evidence="3" id="KW-1185">Reference proteome</keyword>
<sequence>MVDYFYESLSRPLSDRRSTKRLSTEPLLQREESDLLTTLLFFSLFSHALISLVTRGAFEARRRPLGVRKGTGASLRYPPCLSLYRFFHFYIVISIYRNVTQRRLRRWPLMRRRTIIVLF</sequence>
<organism evidence="2 3">
    <name type="scientific">Lasius platythorax</name>
    <dbReference type="NCBI Taxonomy" id="488582"/>
    <lineage>
        <taxon>Eukaryota</taxon>
        <taxon>Metazoa</taxon>
        <taxon>Ecdysozoa</taxon>
        <taxon>Arthropoda</taxon>
        <taxon>Hexapoda</taxon>
        <taxon>Insecta</taxon>
        <taxon>Pterygota</taxon>
        <taxon>Neoptera</taxon>
        <taxon>Endopterygota</taxon>
        <taxon>Hymenoptera</taxon>
        <taxon>Apocrita</taxon>
        <taxon>Aculeata</taxon>
        <taxon>Formicoidea</taxon>
        <taxon>Formicidae</taxon>
        <taxon>Formicinae</taxon>
        <taxon>Lasius</taxon>
        <taxon>Lasius</taxon>
    </lineage>
</organism>
<reference evidence="2" key="1">
    <citation type="submission" date="2024-04" db="EMBL/GenBank/DDBJ databases">
        <authorList>
            <consortium name="Molecular Ecology Group"/>
        </authorList>
    </citation>
    <scope>NUCLEOTIDE SEQUENCE</scope>
</reference>
<dbReference type="Proteomes" id="UP001497644">
    <property type="component" value="Chromosome 10"/>
</dbReference>
<feature type="transmembrane region" description="Helical" evidence="1">
    <location>
        <begin position="35"/>
        <end position="54"/>
    </location>
</feature>
<keyword evidence="1" id="KW-0472">Membrane</keyword>
<protein>
    <recommendedName>
        <fullName evidence="4">Transmembrane protein</fullName>
    </recommendedName>
</protein>
<evidence type="ECO:0000313" key="2">
    <source>
        <dbReference type="EMBL" id="CAL1674908.1"/>
    </source>
</evidence>
<evidence type="ECO:0000256" key="1">
    <source>
        <dbReference type="SAM" id="Phobius"/>
    </source>
</evidence>
<gene>
    <name evidence="2" type="ORF">LPLAT_LOCUS1434</name>
</gene>
<dbReference type="EMBL" id="OZ034833">
    <property type="protein sequence ID" value="CAL1674908.1"/>
    <property type="molecule type" value="Genomic_DNA"/>
</dbReference>